<feature type="compositionally biased region" description="Low complexity" evidence="2">
    <location>
        <begin position="171"/>
        <end position="193"/>
    </location>
</feature>
<dbReference type="EMBL" id="MBEE01000194">
    <property type="protein sequence ID" value="OCB48600.1"/>
    <property type="molecule type" value="Genomic_DNA"/>
</dbReference>
<comment type="similarity">
    <text evidence="1">Belongs to the mycobacterial PPE family.</text>
</comment>
<feature type="compositionally biased region" description="Polar residues" evidence="2">
    <location>
        <begin position="194"/>
        <end position="204"/>
    </location>
</feature>
<dbReference type="InterPro" id="IPR000030">
    <property type="entry name" value="PPE_dom"/>
</dbReference>
<dbReference type="Gene3D" id="1.20.1260.20">
    <property type="entry name" value="PPE superfamily"/>
    <property type="match status" value="1"/>
</dbReference>
<evidence type="ECO:0000259" key="3">
    <source>
        <dbReference type="Pfam" id="PF00823"/>
    </source>
</evidence>
<dbReference type="FunFam" id="1.20.1260.20:FF:000001">
    <property type="entry name" value="PPE family protein PPE41"/>
    <property type="match status" value="1"/>
</dbReference>
<name>A0A1B9D0Y7_MYCMA</name>
<feature type="domain" description="PPE family C-terminal" evidence="4">
    <location>
        <begin position="308"/>
        <end position="398"/>
    </location>
</feature>
<protein>
    <recommendedName>
        <fullName evidence="7">PPE family protein</fullName>
    </recommendedName>
</protein>
<dbReference type="PANTHER" id="PTHR46766">
    <property type="entry name" value="GLUTAMINE-RICH PROTEIN 2"/>
    <property type="match status" value="1"/>
</dbReference>
<dbReference type="RefSeq" id="WP_065482542.1">
    <property type="nucleotide sequence ID" value="NZ_MBEE01000194.1"/>
</dbReference>
<evidence type="ECO:0000259" key="4">
    <source>
        <dbReference type="Pfam" id="PF12484"/>
    </source>
</evidence>
<dbReference type="AlphaFoldDB" id="A0A1B9D0Y7"/>
<feature type="compositionally biased region" description="Low complexity" evidence="2">
    <location>
        <begin position="368"/>
        <end position="378"/>
    </location>
</feature>
<organism evidence="5 6">
    <name type="scientific">Mycobacterium malmoense</name>
    <dbReference type="NCBI Taxonomy" id="1780"/>
    <lineage>
        <taxon>Bacteria</taxon>
        <taxon>Bacillati</taxon>
        <taxon>Actinomycetota</taxon>
        <taxon>Actinomycetes</taxon>
        <taxon>Mycobacteriales</taxon>
        <taxon>Mycobacteriaceae</taxon>
        <taxon>Mycobacterium</taxon>
    </lineage>
</organism>
<evidence type="ECO:0000313" key="5">
    <source>
        <dbReference type="EMBL" id="OCB48600.1"/>
    </source>
</evidence>
<dbReference type="OrthoDB" id="4753567at2"/>
<dbReference type="Pfam" id="PF00823">
    <property type="entry name" value="PPE"/>
    <property type="match status" value="1"/>
</dbReference>
<feature type="region of interest" description="Disordered" evidence="2">
    <location>
        <begin position="171"/>
        <end position="204"/>
    </location>
</feature>
<dbReference type="GO" id="GO:0052572">
    <property type="term" value="P:response to host immune response"/>
    <property type="evidence" value="ECO:0007669"/>
    <property type="project" value="TreeGrafter"/>
</dbReference>
<dbReference type="PANTHER" id="PTHR46766:SF1">
    <property type="entry name" value="GLUTAMINE-RICH PROTEIN 2"/>
    <property type="match status" value="1"/>
</dbReference>
<evidence type="ECO:0000256" key="2">
    <source>
        <dbReference type="SAM" id="MobiDB-lite"/>
    </source>
</evidence>
<accession>A0A1B9D0Y7</accession>
<evidence type="ECO:0000256" key="1">
    <source>
        <dbReference type="ARBA" id="ARBA00010652"/>
    </source>
</evidence>
<reference evidence="5 6" key="1">
    <citation type="submission" date="2016-06" db="EMBL/GenBank/DDBJ databases">
        <authorList>
            <person name="Kjaerup R.B."/>
            <person name="Dalgaard T.S."/>
            <person name="Juul-Madsen H.R."/>
        </authorList>
    </citation>
    <scope>NUCLEOTIDE SEQUENCE [LARGE SCALE GENOMIC DNA]</scope>
    <source>
        <strain evidence="5 6">E3012</strain>
    </source>
</reference>
<dbReference type="Pfam" id="PF12484">
    <property type="entry name" value="PPE-SVP"/>
    <property type="match status" value="1"/>
</dbReference>
<evidence type="ECO:0008006" key="7">
    <source>
        <dbReference type="Google" id="ProtNLM"/>
    </source>
</evidence>
<evidence type="ECO:0000313" key="6">
    <source>
        <dbReference type="Proteomes" id="UP000092683"/>
    </source>
</evidence>
<feature type="region of interest" description="Disordered" evidence="2">
    <location>
        <begin position="344"/>
        <end position="379"/>
    </location>
</feature>
<comment type="caution">
    <text evidence="5">The sequence shown here is derived from an EMBL/GenBank/DDBJ whole genome shotgun (WGS) entry which is preliminary data.</text>
</comment>
<dbReference type="Proteomes" id="UP000092683">
    <property type="component" value="Unassembled WGS sequence"/>
</dbReference>
<dbReference type="InterPro" id="IPR038332">
    <property type="entry name" value="PPE_sf"/>
</dbReference>
<feature type="domain" description="PPE" evidence="3">
    <location>
        <begin position="3"/>
        <end position="165"/>
    </location>
</feature>
<dbReference type="InterPro" id="IPR022171">
    <property type="entry name" value="PPE_C"/>
</dbReference>
<dbReference type="SUPFAM" id="SSF140459">
    <property type="entry name" value="PE/PPE dimer-like"/>
    <property type="match status" value="1"/>
</dbReference>
<sequence length="402" mass="39765">MLDYGALPPEINSGRMYSGPGSGPMLAAAAAWDVLANALESAARGYTAALAQLQGESWSGGASMAMAGAAAPYVAWVTDAGVQAEEAASQARSAAAAFEAAFGATVPPALVAANRAQLRALVATNVFGQNTAMIGATESAYEQMWAQDAAAMYGYAGSSSAATALRQFTQPPQTTNAGAQPAQAAAVGQATDTSAAGSTQGTLSQLTSAVPQQLQTLASGGAAGSSAAPTSAGSSVLTAFSNFNTLTGPAGLASNFSRTSTSAMSGYTGIYRSSIQAGKDAAKAAAAPAISGEPAALSSAGLRPTVLASTANATAVGRLSVPQTWATTNPAAVTVADAHWLSDTELDGGPSWHEGPPTNMFNGVPATSAGASSSGLLSRPSVNNVLRVAPRQFKMPRPSVGG</sequence>
<proteinExistence type="inferred from homology"/>
<gene>
    <name evidence="5" type="ORF">A5677_25020</name>
</gene>